<keyword evidence="2" id="KW-1185">Reference proteome</keyword>
<reference evidence="1 2" key="1">
    <citation type="submission" date="2013-11" db="EMBL/GenBank/DDBJ databases">
        <title>Genome sequencing of Stegodyphus mimosarum.</title>
        <authorList>
            <person name="Bechsgaard J."/>
        </authorList>
    </citation>
    <scope>NUCLEOTIDE SEQUENCE [LARGE SCALE GENOMIC DNA]</scope>
</reference>
<dbReference type="AlphaFoldDB" id="A0A087UC60"/>
<feature type="non-terminal residue" evidence="1">
    <location>
        <position position="70"/>
    </location>
</feature>
<proteinExistence type="predicted"/>
<sequence>MNHSLRNVNKCNVVLFSHAVLYIKELWHSNSFVFLSILKCRFVCLLIHISSLMNTIRVELSSVSERRRHR</sequence>
<accession>A0A087UC60</accession>
<protein>
    <submittedName>
        <fullName evidence="1">Uncharacterized protein</fullName>
    </submittedName>
</protein>
<dbReference type="Proteomes" id="UP000054359">
    <property type="component" value="Unassembled WGS sequence"/>
</dbReference>
<name>A0A087UC60_STEMI</name>
<organism evidence="1 2">
    <name type="scientific">Stegodyphus mimosarum</name>
    <name type="common">African social velvet spider</name>
    <dbReference type="NCBI Taxonomy" id="407821"/>
    <lineage>
        <taxon>Eukaryota</taxon>
        <taxon>Metazoa</taxon>
        <taxon>Ecdysozoa</taxon>
        <taxon>Arthropoda</taxon>
        <taxon>Chelicerata</taxon>
        <taxon>Arachnida</taxon>
        <taxon>Araneae</taxon>
        <taxon>Araneomorphae</taxon>
        <taxon>Entelegynae</taxon>
        <taxon>Eresoidea</taxon>
        <taxon>Eresidae</taxon>
        <taxon>Stegodyphus</taxon>
    </lineage>
</organism>
<dbReference type="EMBL" id="KK119169">
    <property type="protein sequence ID" value="KFM74949.1"/>
    <property type="molecule type" value="Genomic_DNA"/>
</dbReference>
<gene>
    <name evidence="1" type="ORF">X975_13971</name>
</gene>
<evidence type="ECO:0000313" key="2">
    <source>
        <dbReference type="Proteomes" id="UP000054359"/>
    </source>
</evidence>
<evidence type="ECO:0000313" key="1">
    <source>
        <dbReference type="EMBL" id="KFM74949.1"/>
    </source>
</evidence>